<dbReference type="Pfam" id="PF10220">
    <property type="entry name" value="Smg8_Smg9"/>
    <property type="match status" value="1"/>
</dbReference>
<organism evidence="6 7">
    <name type="scientific">Trichuris suis</name>
    <name type="common">pig whipworm</name>
    <dbReference type="NCBI Taxonomy" id="68888"/>
    <lineage>
        <taxon>Eukaryota</taxon>
        <taxon>Metazoa</taxon>
        <taxon>Ecdysozoa</taxon>
        <taxon>Nematoda</taxon>
        <taxon>Enoplea</taxon>
        <taxon>Dorylaimia</taxon>
        <taxon>Trichinellida</taxon>
        <taxon>Trichuridae</taxon>
        <taxon>Trichuris</taxon>
    </lineage>
</organism>
<keyword evidence="7" id="KW-1185">Reference proteome</keyword>
<dbReference type="Proteomes" id="UP000030764">
    <property type="component" value="Unassembled WGS sequence"/>
</dbReference>
<dbReference type="InterPro" id="IPR019354">
    <property type="entry name" value="SMG8-like"/>
</dbReference>
<feature type="compositionally biased region" description="Polar residues" evidence="5">
    <location>
        <begin position="573"/>
        <end position="582"/>
    </location>
</feature>
<evidence type="ECO:0000256" key="3">
    <source>
        <dbReference type="ARBA" id="ARBA00029509"/>
    </source>
</evidence>
<evidence type="ECO:0000256" key="4">
    <source>
        <dbReference type="RuleBase" id="RU367133"/>
    </source>
</evidence>
<proteinExistence type="inferred from homology"/>
<evidence type="ECO:0000313" key="6">
    <source>
        <dbReference type="EMBL" id="KFD50839.1"/>
    </source>
</evidence>
<name>A0A085M0U3_9BILA</name>
<keyword evidence="2 4" id="KW-0866">Nonsense-mediated mRNA decay</keyword>
<evidence type="ECO:0000256" key="1">
    <source>
        <dbReference type="ARBA" id="ARBA00006443"/>
    </source>
</evidence>
<gene>
    <name evidence="6" type="ORF">M513_08277</name>
</gene>
<reference evidence="6 7" key="1">
    <citation type="journal article" date="2014" name="Nat. Genet.">
        <title>Genome and transcriptome of the porcine whipworm Trichuris suis.</title>
        <authorList>
            <person name="Jex A.R."/>
            <person name="Nejsum P."/>
            <person name="Schwarz E.M."/>
            <person name="Hu L."/>
            <person name="Young N.D."/>
            <person name="Hall R.S."/>
            <person name="Korhonen P.K."/>
            <person name="Liao S."/>
            <person name="Thamsborg S."/>
            <person name="Xia J."/>
            <person name="Xu P."/>
            <person name="Wang S."/>
            <person name="Scheerlinck J.P."/>
            <person name="Hofmann A."/>
            <person name="Sternberg P.W."/>
            <person name="Wang J."/>
            <person name="Gasser R.B."/>
        </authorList>
    </citation>
    <scope>NUCLEOTIDE SEQUENCE [LARGE SCALE GENOMIC DNA]</scope>
    <source>
        <strain evidence="6">DCEP-RM93M</strain>
    </source>
</reference>
<evidence type="ECO:0000256" key="2">
    <source>
        <dbReference type="ARBA" id="ARBA00023161"/>
    </source>
</evidence>
<dbReference type="PANTHER" id="PTHR13091">
    <property type="entry name" value="AMPLIFIED IN BREAST CANCER 2-RELATED"/>
    <property type="match status" value="1"/>
</dbReference>
<comment type="function">
    <text evidence="4">Involved in nonsense-mediated decay (NMD) of mRNAs containing premature stop codons.</text>
</comment>
<evidence type="ECO:0000256" key="5">
    <source>
        <dbReference type="SAM" id="MobiDB-lite"/>
    </source>
</evidence>
<dbReference type="GO" id="GO:0000184">
    <property type="term" value="P:nuclear-transcribed mRNA catabolic process, nonsense-mediated decay"/>
    <property type="evidence" value="ECO:0007669"/>
    <property type="project" value="UniProtKB-UniRule"/>
</dbReference>
<feature type="region of interest" description="Disordered" evidence="5">
    <location>
        <begin position="527"/>
        <end position="614"/>
    </location>
</feature>
<accession>A0A085M0U3</accession>
<protein>
    <recommendedName>
        <fullName evidence="3 4">Nonsense-mediated mRNA decay factor SMG8</fullName>
    </recommendedName>
</protein>
<evidence type="ECO:0000313" key="7">
    <source>
        <dbReference type="Proteomes" id="UP000030764"/>
    </source>
</evidence>
<dbReference type="PANTHER" id="PTHR13091:SF0">
    <property type="entry name" value="NONSENSE-MEDIATED MRNA DECAY FACTOR SMG8"/>
    <property type="match status" value="1"/>
</dbReference>
<dbReference type="EMBL" id="KL363247">
    <property type="protein sequence ID" value="KFD50839.1"/>
    <property type="molecule type" value="Genomic_DNA"/>
</dbReference>
<sequence length="900" mass="101232">MEISKCLKELDTSGEGKEMCVISVLGKKDIHEHWTIAGVINDAFGVDLFEQESWKRETTKGCRIDMAVDLRMSLVVLHLIGPYDLSEFEFSPDKNFQSNWPALEREYMLSLFFLLSLSHLVLFICPTAEFDTNYVKKFRNMQWLRERLSTSIADIIRNNAPNMKKWRSNARLASPRVLFCLMRPPTFLRPDGTVEAKRSTYRRMEGCLENLIHDILQSSEVIKVPLSNSIISLPEKEAFVYVMPPDEQPKNIAAVLVTQMISDGNPDPTFCCADNRSDSHDAEVPFNTLGTFLGNHISAVLCNKSPKDAGLFPNFVFERPNLEAFVKVATVLHNYLIVDYENNDEIGNFFSYLDIDTTLSKKLCSYALSLAEEIYLKELPPFYLRVEHESRLLQATQFLSYEARGCLVEEALAKLKSSCEEVWRNGRQQCEAVSMCGNPCSLQLHRAPGEEEDNSLPVLAHDSKVAFLGTCNGGHSQSIRHDPFDLRTANYSFYEENPDFTCCRFSNRSQDYKSGRPFAAASFEEENESLNVSGSQERPASALSNRSASESEEEKEVVQPTVSPSEGDKVQESDQPNVTTPIESVISAICRSSSSEGSESENDDDINGKPLGDVAGEKLDDSAFLGINLGNFENEQPGENEEEVKTYVGVPNNTIQHGMQPEFPSYAIVCVGSSSKYTHSRGLRDQPNFSHGSQYLLPWDVDVSVDGDKWQEWQIKTGTFYARGAPLKKSFHKKRGVECIARVKVFVGYEYECMRGHRFMLRSPVSMLKHSGVGGPKEKAENIVQEDMPLWFPCSCRGTKPFLLGLLTRIHVVTPKAPVHVCVNPRIQPDTTQDLVFMIGLHKLGPSKYWIVRLPFIYHNPGGPTFWKGEGDAPEGLVFKHMLQVDPDFPPQSKDESISS</sequence>
<comment type="similarity">
    <text evidence="1 4">Belongs to the SMG8 family.</text>
</comment>
<feature type="compositionally biased region" description="Low complexity" evidence="5">
    <location>
        <begin position="583"/>
        <end position="597"/>
    </location>
</feature>
<dbReference type="AlphaFoldDB" id="A0A085M0U3"/>